<dbReference type="SUPFAM" id="SSF46785">
    <property type="entry name" value="Winged helix' DNA-binding domain"/>
    <property type="match status" value="1"/>
</dbReference>
<dbReference type="Pfam" id="PF01638">
    <property type="entry name" value="HxlR"/>
    <property type="match status" value="1"/>
</dbReference>
<dbReference type="AlphaFoldDB" id="A0A9X1NMP2"/>
<dbReference type="InterPro" id="IPR036390">
    <property type="entry name" value="WH_DNA-bd_sf"/>
</dbReference>
<keyword evidence="7" id="KW-1185">Reference proteome</keyword>
<evidence type="ECO:0000313" key="7">
    <source>
        <dbReference type="Proteomes" id="UP001138997"/>
    </source>
</evidence>
<accession>A0A9X1NMP2</accession>
<protein>
    <submittedName>
        <fullName evidence="6">Helix-turn-helix transcriptional regulator</fullName>
    </submittedName>
</protein>
<dbReference type="GO" id="GO:0003677">
    <property type="term" value="F:DNA binding"/>
    <property type="evidence" value="ECO:0007669"/>
    <property type="project" value="UniProtKB-KW"/>
</dbReference>
<dbReference type="InterPro" id="IPR036388">
    <property type="entry name" value="WH-like_DNA-bd_sf"/>
</dbReference>
<dbReference type="RefSeq" id="WP_231449840.1">
    <property type="nucleotide sequence ID" value="NZ_JAJOMB010000038.1"/>
</dbReference>
<name>A0A9X1NMP2_9ACTN</name>
<feature type="compositionally biased region" description="Polar residues" evidence="4">
    <location>
        <begin position="1"/>
        <end position="17"/>
    </location>
</feature>
<evidence type="ECO:0000256" key="4">
    <source>
        <dbReference type="SAM" id="MobiDB-lite"/>
    </source>
</evidence>
<keyword evidence="2" id="KW-0238">DNA-binding</keyword>
<dbReference type="Gene3D" id="1.10.10.10">
    <property type="entry name" value="Winged helix-like DNA-binding domain superfamily/Winged helix DNA-binding domain"/>
    <property type="match status" value="1"/>
</dbReference>
<evidence type="ECO:0000256" key="1">
    <source>
        <dbReference type="ARBA" id="ARBA00023015"/>
    </source>
</evidence>
<dbReference type="Proteomes" id="UP001138997">
    <property type="component" value="Unassembled WGS sequence"/>
</dbReference>
<feature type="region of interest" description="Disordered" evidence="4">
    <location>
        <begin position="1"/>
        <end position="23"/>
    </location>
</feature>
<evidence type="ECO:0000259" key="5">
    <source>
        <dbReference type="PROSITE" id="PS51118"/>
    </source>
</evidence>
<keyword evidence="3" id="KW-0804">Transcription</keyword>
<gene>
    <name evidence="6" type="ORF">LR394_39445</name>
</gene>
<keyword evidence="1" id="KW-0805">Transcription regulation</keyword>
<proteinExistence type="predicted"/>
<comment type="caution">
    <text evidence="6">The sequence shown here is derived from an EMBL/GenBank/DDBJ whole genome shotgun (WGS) entry which is preliminary data.</text>
</comment>
<dbReference type="PROSITE" id="PS51118">
    <property type="entry name" value="HTH_HXLR"/>
    <property type="match status" value="1"/>
</dbReference>
<organism evidence="6 7">
    <name type="scientific">Kineosporia babensis</name>
    <dbReference type="NCBI Taxonomy" id="499548"/>
    <lineage>
        <taxon>Bacteria</taxon>
        <taxon>Bacillati</taxon>
        <taxon>Actinomycetota</taxon>
        <taxon>Actinomycetes</taxon>
        <taxon>Kineosporiales</taxon>
        <taxon>Kineosporiaceae</taxon>
        <taxon>Kineosporia</taxon>
    </lineage>
</organism>
<dbReference type="PANTHER" id="PTHR33204:SF37">
    <property type="entry name" value="HTH-TYPE TRANSCRIPTIONAL REGULATOR YODB"/>
    <property type="match status" value="1"/>
</dbReference>
<dbReference type="EMBL" id="JAJOMB010000038">
    <property type="protein sequence ID" value="MCD5316988.1"/>
    <property type="molecule type" value="Genomic_DNA"/>
</dbReference>
<sequence>MPGVSAVTSDTGGQSAPDSPCETLSEPLSQVMTLLGKRWAGVVLSALMGGPMYFNELKRAIPGINDRILNERLLELVDLRLVARTTVDVGGGRVRYELTEHGYAMRPAIDELTRWAKEHL</sequence>
<feature type="domain" description="HTH hxlR-type" evidence="5">
    <location>
        <begin position="21"/>
        <end position="120"/>
    </location>
</feature>
<reference evidence="6" key="1">
    <citation type="submission" date="2021-11" db="EMBL/GenBank/DDBJ databases">
        <title>Streptomyces corallinus and Kineosporia corallina sp. nov., two new coral-derived marine actinobacteria.</title>
        <authorList>
            <person name="Buangrab K."/>
            <person name="Sutthacheep M."/>
            <person name="Yeemin T."/>
            <person name="Harunari E."/>
            <person name="Igarashi Y."/>
            <person name="Sripreechasak P."/>
            <person name="Kanchanasin P."/>
            <person name="Tanasupawat S."/>
            <person name="Phongsopitanun W."/>
        </authorList>
    </citation>
    <scope>NUCLEOTIDE SEQUENCE</scope>
    <source>
        <strain evidence="6">JCM 31032</strain>
    </source>
</reference>
<dbReference type="InterPro" id="IPR002577">
    <property type="entry name" value="HTH_HxlR"/>
</dbReference>
<evidence type="ECO:0000256" key="3">
    <source>
        <dbReference type="ARBA" id="ARBA00023163"/>
    </source>
</evidence>
<dbReference type="PANTHER" id="PTHR33204">
    <property type="entry name" value="TRANSCRIPTIONAL REGULATOR, MARR FAMILY"/>
    <property type="match status" value="1"/>
</dbReference>
<evidence type="ECO:0000256" key="2">
    <source>
        <dbReference type="ARBA" id="ARBA00023125"/>
    </source>
</evidence>
<evidence type="ECO:0000313" key="6">
    <source>
        <dbReference type="EMBL" id="MCD5316988.1"/>
    </source>
</evidence>